<protein>
    <submittedName>
        <fullName evidence="1">Uncharacterized protein</fullName>
    </submittedName>
</protein>
<dbReference type="EMBL" id="BMAT01004857">
    <property type="protein sequence ID" value="GFR81783.1"/>
    <property type="molecule type" value="Genomic_DNA"/>
</dbReference>
<evidence type="ECO:0000313" key="1">
    <source>
        <dbReference type="EMBL" id="GFR81783.1"/>
    </source>
</evidence>
<accession>A0AAV4G9X2</accession>
<reference evidence="1 2" key="1">
    <citation type="journal article" date="2021" name="Elife">
        <title>Chloroplast acquisition without the gene transfer in kleptoplastic sea slugs, Plakobranchus ocellatus.</title>
        <authorList>
            <person name="Maeda T."/>
            <person name="Takahashi S."/>
            <person name="Yoshida T."/>
            <person name="Shimamura S."/>
            <person name="Takaki Y."/>
            <person name="Nagai Y."/>
            <person name="Toyoda A."/>
            <person name="Suzuki Y."/>
            <person name="Arimoto A."/>
            <person name="Ishii H."/>
            <person name="Satoh N."/>
            <person name="Nishiyama T."/>
            <person name="Hasebe M."/>
            <person name="Maruyama T."/>
            <person name="Minagawa J."/>
            <person name="Obokata J."/>
            <person name="Shigenobu S."/>
        </authorList>
    </citation>
    <scope>NUCLEOTIDE SEQUENCE [LARGE SCALE GENOMIC DNA]</scope>
</reference>
<dbReference type="Proteomes" id="UP000762676">
    <property type="component" value="Unassembled WGS sequence"/>
</dbReference>
<organism evidence="1 2">
    <name type="scientific">Elysia marginata</name>
    <dbReference type="NCBI Taxonomy" id="1093978"/>
    <lineage>
        <taxon>Eukaryota</taxon>
        <taxon>Metazoa</taxon>
        <taxon>Spiralia</taxon>
        <taxon>Lophotrochozoa</taxon>
        <taxon>Mollusca</taxon>
        <taxon>Gastropoda</taxon>
        <taxon>Heterobranchia</taxon>
        <taxon>Euthyneura</taxon>
        <taxon>Panpulmonata</taxon>
        <taxon>Sacoglossa</taxon>
        <taxon>Placobranchoidea</taxon>
        <taxon>Plakobranchidae</taxon>
        <taxon>Elysia</taxon>
    </lineage>
</organism>
<evidence type="ECO:0000313" key="2">
    <source>
        <dbReference type="Proteomes" id="UP000762676"/>
    </source>
</evidence>
<keyword evidence="2" id="KW-1185">Reference proteome</keyword>
<proteinExistence type="predicted"/>
<name>A0AAV4G9X2_9GAST</name>
<dbReference type="AlphaFoldDB" id="A0AAV4G9X2"/>
<comment type="caution">
    <text evidence="1">The sequence shown here is derived from an EMBL/GenBank/DDBJ whole genome shotgun (WGS) entry which is preliminary data.</text>
</comment>
<gene>
    <name evidence="1" type="ORF">ElyMa_002348600</name>
</gene>
<sequence length="113" mass="12754">MWSFYFEKNNQLKLCDQHQGEISEPTNGQSAWPAHVSRASMIRKHFLQTRAHYCSTSPADHVEQVFGGIENFGLTISLGKTKVLFQLAPNSNVLQPNITIAANCQKLQIPENR</sequence>